<dbReference type="GO" id="GO:0016020">
    <property type="term" value="C:membrane"/>
    <property type="evidence" value="ECO:0007669"/>
    <property type="project" value="InterPro"/>
</dbReference>
<dbReference type="SUPFAM" id="SSF49313">
    <property type="entry name" value="Cadherin-like"/>
    <property type="match status" value="1"/>
</dbReference>
<name>A0A087UU43_STEMI</name>
<feature type="non-terminal residue" evidence="1">
    <location>
        <position position="53"/>
    </location>
</feature>
<dbReference type="OrthoDB" id="10029135at2759"/>
<dbReference type="Gene3D" id="2.60.40.60">
    <property type="entry name" value="Cadherins"/>
    <property type="match status" value="1"/>
</dbReference>
<organism evidence="1 2">
    <name type="scientific">Stegodyphus mimosarum</name>
    <name type="common">African social velvet spider</name>
    <dbReference type="NCBI Taxonomy" id="407821"/>
    <lineage>
        <taxon>Eukaryota</taxon>
        <taxon>Metazoa</taxon>
        <taxon>Ecdysozoa</taxon>
        <taxon>Arthropoda</taxon>
        <taxon>Chelicerata</taxon>
        <taxon>Arachnida</taxon>
        <taxon>Araneae</taxon>
        <taxon>Araneomorphae</taxon>
        <taxon>Entelegynae</taxon>
        <taxon>Eresoidea</taxon>
        <taxon>Eresidae</taxon>
        <taxon>Stegodyphus</taxon>
    </lineage>
</organism>
<dbReference type="AlphaFoldDB" id="A0A087UU43"/>
<gene>
    <name evidence="1" type="ORF">X975_00098</name>
</gene>
<protein>
    <submittedName>
        <fullName evidence="1">Uncharacterized protein</fullName>
    </submittedName>
</protein>
<dbReference type="CDD" id="cd11304">
    <property type="entry name" value="Cadherin_repeat"/>
    <property type="match status" value="1"/>
</dbReference>
<evidence type="ECO:0000313" key="1">
    <source>
        <dbReference type="EMBL" id="KFM80882.1"/>
    </source>
</evidence>
<proteinExistence type="predicted"/>
<reference evidence="1 2" key="1">
    <citation type="submission" date="2013-11" db="EMBL/GenBank/DDBJ databases">
        <title>Genome sequencing of Stegodyphus mimosarum.</title>
        <authorList>
            <person name="Bechsgaard J."/>
        </authorList>
    </citation>
    <scope>NUCLEOTIDE SEQUENCE [LARGE SCALE GENOMIC DNA]</scope>
</reference>
<sequence length="53" mass="6083">MSGLLKVFPEPILAKDRDSLNAPIRYSFVNGTPSFYDEYFEIDSNSGRVRQLK</sequence>
<dbReference type="GO" id="GO:0005509">
    <property type="term" value="F:calcium ion binding"/>
    <property type="evidence" value="ECO:0007669"/>
    <property type="project" value="InterPro"/>
</dbReference>
<dbReference type="EMBL" id="KK121626">
    <property type="protein sequence ID" value="KFM80882.1"/>
    <property type="molecule type" value="Genomic_DNA"/>
</dbReference>
<dbReference type="STRING" id="407821.A0A087UU43"/>
<keyword evidence="2" id="KW-1185">Reference proteome</keyword>
<accession>A0A087UU43</accession>
<dbReference type="Proteomes" id="UP000054359">
    <property type="component" value="Unassembled WGS sequence"/>
</dbReference>
<dbReference type="InterPro" id="IPR015919">
    <property type="entry name" value="Cadherin-like_sf"/>
</dbReference>
<evidence type="ECO:0000313" key="2">
    <source>
        <dbReference type="Proteomes" id="UP000054359"/>
    </source>
</evidence>